<proteinExistence type="predicted"/>
<feature type="region of interest" description="Disordered" evidence="2">
    <location>
        <begin position="39"/>
        <end position="60"/>
    </location>
</feature>
<dbReference type="PROSITE" id="PS50005">
    <property type="entry name" value="TPR"/>
    <property type="match status" value="2"/>
</dbReference>
<feature type="signal peptide" evidence="3">
    <location>
        <begin position="1"/>
        <end position="25"/>
    </location>
</feature>
<evidence type="ECO:0000256" key="2">
    <source>
        <dbReference type="SAM" id="MobiDB-lite"/>
    </source>
</evidence>
<evidence type="ECO:0000256" key="3">
    <source>
        <dbReference type="SAM" id="SignalP"/>
    </source>
</evidence>
<keyword evidence="3" id="KW-0732">Signal</keyword>
<dbReference type="Proteomes" id="UP000325536">
    <property type="component" value="Chromosome"/>
</dbReference>
<protein>
    <recommendedName>
        <fullName evidence="6">Tetratricopeptide repeat protein</fullName>
    </recommendedName>
</protein>
<dbReference type="InterPro" id="IPR019734">
    <property type="entry name" value="TPR_rpt"/>
</dbReference>
<keyword evidence="5" id="KW-1185">Reference proteome</keyword>
<feature type="chain" id="PRO_5031226853" description="Tetratricopeptide repeat protein" evidence="3">
    <location>
        <begin position="26"/>
        <end position="617"/>
    </location>
</feature>
<feature type="repeat" description="TPR" evidence="1">
    <location>
        <begin position="456"/>
        <end position="489"/>
    </location>
</feature>
<evidence type="ECO:0000313" key="4">
    <source>
        <dbReference type="EMBL" id="QEY24669.1"/>
    </source>
</evidence>
<evidence type="ECO:0000256" key="1">
    <source>
        <dbReference type="PROSITE-ProRule" id="PRU00339"/>
    </source>
</evidence>
<sequence>MWFACSRLKVLVAAVGMMFAVQASAAGENLPKIDTEIKKTSERKSRLTPEQAEAERKRRAEVSKRSSQLFTLLGSEIALQKGNPAMALATHMAMIDRTGSPEVAERALEMAVSLNAFEQAEAIYQKWRKIEPEPGEAQRRMGWVRGLLAGDAGQTMSGLEDVLRHANEEQTQRIFLLLAQAAVMQPGLAEKAVKEVHKAARNYPNMPEAAIADVIYSAQNGKERHAVAALQKLAALDEEVLPPTWLTLRLMAQRNPEVLNRFFAETDTQNLSVVWQELEISSLVAQGQQDKAYGRLQTLLEHNPNADLYIQAAFLAAAREDGGALDNYLDKAYRLGTAEQQSRAAVIGVMRYAELKDTKQAKVWINRISAPDYVFDKAVLNASVAAESGDYRTAFAEARRARKLPSKQGRFFGSEELQRVYLFALSQHDKPREALIELNALAAQAAKKPESAGYLPDILYQRALVYERIGEHGRAVADLRRYVEINPNSAAGMNALGYTLLVSPKHTQHLEEAFSLIQAAYHLEPESAAINDSMGWAYYRKGDAEAALPYLQYAYREEPDAEVAAHLGEVLWQTGAREQAETVWLDGLQQRGNTALLKNTMQRFGVKIPKAAGNKHK</sequence>
<dbReference type="SUPFAM" id="SSF48452">
    <property type="entry name" value="TPR-like"/>
    <property type="match status" value="1"/>
</dbReference>
<reference evidence="4 5" key="1">
    <citation type="submission" date="2018-08" db="EMBL/GenBank/DDBJ databases">
        <title>Neisseria animalis ATCC 49930 complete genome.</title>
        <authorList>
            <person name="Veseli I.A."/>
            <person name="Mascarenhas dos Santos A.C."/>
            <person name="Buttler R."/>
            <person name="Pombert J.-F."/>
        </authorList>
    </citation>
    <scope>NUCLEOTIDE SEQUENCE [LARGE SCALE GENOMIC DNA]</scope>
    <source>
        <strain evidence="4 5">ATCC 49930</strain>
    </source>
</reference>
<organism evidence="4 5">
    <name type="scientific">Neisseria animalis</name>
    <dbReference type="NCBI Taxonomy" id="492"/>
    <lineage>
        <taxon>Bacteria</taxon>
        <taxon>Pseudomonadati</taxon>
        <taxon>Pseudomonadota</taxon>
        <taxon>Betaproteobacteria</taxon>
        <taxon>Neisseriales</taxon>
        <taxon>Neisseriaceae</taxon>
        <taxon>Neisseria</taxon>
    </lineage>
</organism>
<evidence type="ECO:0000313" key="5">
    <source>
        <dbReference type="Proteomes" id="UP000325536"/>
    </source>
</evidence>
<feature type="repeat" description="TPR" evidence="1">
    <location>
        <begin position="528"/>
        <end position="561"/>
    </location>
</feature>
<dbReference type="EMBL" id="CP031699">
    <property type="protein sequence ID" value="QEY24669.1"/>
    <property type="molecule type" value="Genomic_DNA"/>
</dbReference>
<dbReference type="RefSeq" id="WP_123796384.1">
    <property type="nucleotide sequence ID" value="NZ_CP031699.1"/>
</dbReference>
<dbReference type="SMART" id="SM00028">
    <property type="entry name" value="TPR"/>
    <property type="match status" value="2"/>
</dbReference>
<name>A0A5P3MVI3_NEIAN</name>
<dbReference type="InterPro" id="IPR011990">
    <property type="entry name" value="TPR-like_helical_dom_sf"/>
</dbReference>
<keyword evidence="1" id="KW-0802">TPR repeat</keyword>
<dbReference type="KEGG" id="naq:D0T90_09500"/>
<dbReference type="Pfam" id="PF13181">
    <property type="entry name" value="TPR_8"/>
    <property type="match status" value="1"/>
</dbReference>
<accession>A0A5P3MVI3</accession>
<gene>
    <name evidence="4" type="ORF">D0T90_09500</name>
</gene>
<dbReference type="AlphaFoldDB" id="A0A5P3MVI3"/>
<evidence type="ECO:0008006" key="6">
    <source>
        <dbReference type="Google" id="ProtNLM"/>
    </source>
</evidence>
<dbReference type="OrthoDB" id="9766710at2"/>
<dbReference type="Gene3D" id="1.25.40.10">
    <property type="entry name" value="Tetratricopeptide repeat domain"/>
    <property type="match status" value="3"/>
</dbReference>